<evidence type="ECO:0000313" key="2">
    <source>
        <dbReference type="Proteomes" id="UP001055811"/>
    </source>
</evidence>
<sequence>MLQEIRITKISLNLFKLSSIASKKLRPEANVKHVYNSITWIIMILMLTLSVPNNSQFTHFQSILDQTTASLSDRSTVVWCVKADDLKMVVKLRFNRADGLYSSKWRRRSGSEMKMAVKGSTLRVWWVTIKKKLGFYDL</sequence>
<protein>
    <submittedName>
        <fullName evidence="1">Uncharacterized protein</fullName>
    </submittedName>
</protein>
<reference evidence="1 2" key="2">
    <citation type="journal article" date="2022" name="Mol. Ecol. Resour.">
        <title>The genomes of chicory, endive, great burdock and yacon provide insights into Asteraceae paleo-polyploidization history and plant inulin production.</title>
        <authorList>
            <person name="Fan W."/>
            <person name="Wang S."/>
            <person name="Wang H."/>
            <person name="Wang A."/>
            <person name="Jiang F."/>
            <person name="Liu H."/>
            <person name="Zhao H."/>
            <person name="Xu D."/>
            <person name="Zhang Y."/>
        </authorList>
    </citation>
    <scope>NUCLEOTIDE SEQUENCE [LARGE SCALE GENOMIC DNA]</scope>
    <source>
        <strain evidence="2">cv. Punajuju</strain>
        <tissue evidence="1">Leaves</tissue>
    </source>
</reference>
<name>A0ACB9BG85_CICIN</name>
<evidence type="ECO:0000313" key="1">
    <source>
        <dbReference type="EMBL" id="KAI3720975.1"/>
    </source>
</evidence>
<keyword evidence="2" id="KW-1185">Reference proteome</keyword>
<organism evidence="1 2">
    <name type="scientific">Cichorium intybus</name>
    <name type="common">Chicory</name>
    <dbReference type="NCBI Taxonomy" id="13427"/>
    <lineage>
        <taxon>Eukaryota</taxon>
        <taxon>Viridiplantae</taxon>
        <taxon>Streptophyta</taxon>
        <taxon>Embryophyta</taxon>
        <taxon>Tracheophyta</taxon>
        <taxon>Spermatophyta</taxon>
        <taxon>Magnoliopsida</taxon>
        <taxon>eudicotyledons</taxon>
        <taxon>Gunneridae</taxon>
        <taxon>Pentapetalae</taxon>
        <taxon>asterids</taxon>
        <taxon>campanulids</taxon>
        <taxon>Asterales</taxon>
        <taxon>Asteraceae</taxon>
        <taxon>Cichorioideae</taxon>
        <taxon>Cichorieae</taxon>
        <taxon>Cichoriinae</taxon>
        <taxon>Cichorium</taxon>
    </lineage>
</organism>
<dbReference type="EMBL" id="CM042014">
    <property type="protein sequence ID" value="KAI3720975.1"/>
    <property type="molecule type" value="Genomic_DNA"/>
</dbReference>
<gene>
    <name evidence="1" type="ORF">L2E82_31974</name>
</gene>
<reference evidence="2" key="1">
    <citation type="journal article" date="2022" name="Mol. Ecol. Resour.">
        <title>The genomes of chicory, endive, great burdock and yacon provide insights into Asteraceae palaeo-polyploidization history and plant inulin production.</title>
        <authorList>
            <person name="Fan W."/>
            <person name="Wang S."/>
            <person name="Wang H."/>
            <person name="Wang A."/>
            <person name="Jiang F."/>
            <person name="Liu H."/>
            <person name="Zhao H."/>
            <person name="Xu D."/>
            <person name="Zhang Y."/>
        </authorList>
    </citation>
    <scope>NUCLEOTIDE SEQUENCE [LARGE SCALE GENOMIC DNA]</scope>
    <source>
        <strain evidence="2">cv. Punajuju</strain>
    </source>
</reference>
<comment type="caution">
    <text evidence="1">The sequence shown here is derived from an EMBL/GenBank/DDBJ whole genome shotgun (WGS) entry which is preliminary data.</text>
</comment>
<accession>A0ACB9BG85</accession>
<dbReference type="Proteomes" id="UP001055811">
    <property type="component" value="Linkage Group LG06"/>
</dbReference>
<proteinExistence type="predicted"/>